<name>A0A1B9I192_9TREE</name>
<feature type="compositionally biased region" description="Low complexity" evidence="1">
    <location>
        <begin position="17"/>
        <end position="36"/>
    </location>
</feature>
<reference evidence="3" key="2">
    <citation type="submission" date="2013-07" db="EMBL/GenBank/DDBJ databases">
        <authorList>
            <consortium name="The Broad Institute Genome Sequencing Platform"/>
            <person name="Cuomo C."/>
            <person name="Litvintseva A."/>
            <person name="Chen Y."/>
            <person name="Heitman J."/>
            <person name="Sun S."/>
            <person name="Springer D."/>
            <person name="Dromer F."/>
            <person name="Young S.K."/>
            <person name="Zeng Q."/>
            <person name="Gargeya S."/>
            <person name="Fitzgerald M."/>
            <person name="Abouelleil A."/>
            <person name="Alvarado L."/>
            <person name="Berlin A.M."/>
            <person name="Chapman S.B."/>
            <person name="Dewar J."/>
            <person name="Goldberg J."/>
            <person name="Griggs A."/>
            <person name="Gujja S."/>
            <person name="Hansen M."/>
            <person name="Howarth C."/>
            <person name="Imamovic A."/>
            <person name="Larimer J."/>
            <person name="McCowan C."/>
            <person name="Murphy C."/>
            <person name="Pearson M."/>
            <person name="Priest M."/>
            <person name="Roberts A."/>
            <person name="Saif S."/>
            <person name="Shea T."/>
            <person name="Sykes S."/>
            <person name="Wortman J."/>
            <person name="Nusbaum C."/>
            <person name="Birren B."/>
        </authorList>
    </citation>
    <scope>NUCLEOTIDE SEQUENCE</scope>
    <source>
        <strain evidence="3">CBS 10737</strain>
    </source>
</reference>
<dbReference type="AlphaFoldDB" id="A0A1B9I192"/>
<protein>
    <submittedName>
        <fullName evidence="2">Uncharacterized protein</fullName>
    </submittedName>
</protein>
<dbReference type="Proteomes" id="UP000094020">
    <property type="component" value="Chromosome 8"/>
</dbReference>
<dbReference type="EMBL" id="KI894012">
    <property type="protein sequence ID" value="OCF49211.1"/>
    <property type="molecule type" value="Genomic_DNA"/>
</dbReference>
<dbReference type="GeneID" id="30173268"/>
<evidence type="ECO:0000313" key="4">
    <source>
        <dbReference type="Proteomes" id="UP000094020"/>
    </source>
</evidence>
<reference evidence="2" key="1">
    <citation type="submission" date="2013-07" db="EMBL/GenBank/DDBJ databases">
        <title>The Genome Sequence of Cryptococcus pinus CBS10737.</title>
        <authorList>
            <consortium name="The Broad Institute Genome Sequencing Platform"/>
            <person name="Cuomo C."/>
            <person name="Litvintseva A."/>
            <person name="Chen Y."/>
            <person name="Heitman J."/>
            <person name="Sun S."/>
            <person name="Springer D."/>
            <person name="Dromer F."/>
            <person name="Young S.K."/>
            <person name="Zeng Q."/>
            <person name="Gargeya S."/>
            <person name="Fitzgerald M."/>
            <person name="Abouelleil A."/>
            <person name="Alvarado L."/>
            <person name="Berlin A.M."/>
            <person name="Chapman S.B."/>
            <person name="Dewar J."/>
            <person name="Goldberg J."/>
            <person name="Griggs A."/>
            <person name="Gujja S."/>
            <person name="Hansen M."/>
            <person name="Howarth C."/>
            <person name="Imamovic A."/>
            <person name="Larimer J."/>
            <person name="McCowan C."/>
            <person name="Murphy C."/>
            <person name="Pearson M."/>
            <person name="Priest M."/>
            <person name="Roberts A."/>
            <person name="Saif S."/>
            <person name="Shea T."/>
            <person name="Sykes S."/>
            <person name="Wortman J."/>
            <person name="Nusbaum C."/>
            <person name="Birren B."/>
        </authorList>
    </citation>
    <scope>NUCLEOTIDE SEQUENCE [LARGE SCALE GENOMIC DNA]</scope>
    <source>
        <strain evidence="2">CBS 10737</strain>
    </source>
</reference>
<reference evidence="3" key="4">
    <citation type="submission" date="2024-02" db="EMBL/GenBank/DDBJ databases">
        <title>Comparative genomics of Cryptococcus and Kwoniella reveals pathogenesis evolution and contrasting modes of karyotype evolution via chromosome fusion or intercentromeric recombination.</title>
        <authorList>
            <person name="Coelho M.A."/>
            <person name="David-Palma M."/>
            <person name="Shea T."/>
            <person name="Bowers K."/>
            <person name="McGinley-Smith S."/>
            <person name="Mohammad A.W."/>
            <person name="Gnirke A."/>
            <person name="Yurkov A.M."/>
            <person name="Nowrousian M."/>
            <person name="Sun S."/>
            <person name="Cuomo C.A."/>
            <person name="Heitman J."/>
        </authorList>
    </citation>
    <scope>NUCLEOTIDE SEQUENCE</scope>
    <source>
        <strain evidence="3">CBS 10737</strain>
    </source>
</reference>
<gene>
    <name evidence="2" type="ORF">I206_04899</name>
    <name evidence="3" type="ORF">I206_106076</name>
</gene>
<organism evidence="2">
    <name type="scientific">Kwoniella pini CBS 10737</name>
    <dbReference type="NCBI Taxonomy" id="1296096"/>
    <lineage>
        <taxon>Eukaryota</taxon>
        <taxon>Fungi</taxon>
        <taxon>Dikarya</taxon>
        <taxon>Basidiomycota</taxon>
        <taxon>Agaricomycotina</taxon>
        <taxon>Tremellomycetes</taxon>
        <taxon>Tremellales</taxon>
        <taxon>Cryptococcaceae</taxon>
        <taxon>Kwoniella</taxon>
    </lineage>
</organism>
<sequence length="290" mass="32553">MYYDDSQSPFSRTHTYTIPPASSTRPTTRRFTNPNPVTSDLSLVRCRPNDGANKGESQRFEQALGSRIPTRDSTSADRDWRREPTDPYSDPTILKNAEESLRDVEWAAAANERLGLKPPDASQSPLSDRMEIVNSDESGESRRIAVHWETDTTMTLFLAGKTVNLPNGELTKVRPTTLIYDMNHEGISSLDLDTWSAHLNIFQAIHAIHPHIPDKYKQSMASSLLDSAKGWYHQEVSESTGYSADPNFSIRRFHTAPRGGYRVAYSKPAPFPESGCYCQSICCFCGQSFH</sequence>
<reference evidence="2" key="3">
    <citation type="submission" date="2016-07" db="EMBL/GenBank/DDBJ databases">
        <title>Evolution of pathogenesis and genome organization in the Tremellales.</title>
        <authorList>
            <person name="Cuomo C."/>
            <person name="Litvintseva A."/>
            <person name="Heitman J."/>
            <person name="Chen Y."/>
            <person name="Sun S."/>
            <person name="Springer D."/>
            <person name="Dromer F."/>
            <person name="Young S."/>
            <person name="Zeng Q."/>
            <person name="Chapman S."/>
            <person name="Gujja S."/>
            <person name="Saif S."/>
            <person name="Birren B."/>
        </authorList>
    </citation>
    <scope>NUCLEOTIDE SEQUENCE</scope>
    <source>
        <strain evidence="2">CBS 10737</strain>
    </source>
</reference>
<dbReference type="EMBL" id="CP144526">
    <property type="protein sequence ID" value="WWC72116.1"/>
    <property type="molecule type" value="Genomic_DNA"/>
</dbReference>
<dbReference type="RefSeq" id="XP_019010430.1">
    <property type="nucleotide sequence ID" value="XM_019156628.1"/>
</dbReference>
<feature type="region of interest" description="Disordered" evidence="1">
    <location>
        <begin position="1"/>
        <end position="92"/>
    </location>
</feature>
<evidence type="ECO:0000313" key="2">
    <source>
        <dbReference type="EMBL" id="OCF49211.1"/>
    </source>
</evidence>
<keyword evidence="4" id="KW-1185">Reference proteome</keyword>
<accession>A0A1B9I192</accession>
<proteinExistence type="predicted"/>
<dbReference type="KEGG" id="kpin:30173268"/>
<evidence type="ECO:0000256" key="1">
    <source>
        <dbReference type="SAM" id="MobiDB-lite"/>
    </source>
</evidence>
<feature type="compositionally biased region" description="Polar residues" evidence="1">
    <location>
        <begin position="1"/>
        <end position="16"/>
    </location>
</feature>
<feature type="compositionally biased region" description="Basic and acidic residues" evidence="1">
    <location>
        <begin position="74"/>
        <end position="85"/>
    </location>
</feature>
<evidence type="ECO:0000313" key="3">
    <source>
        <dbReference type="EMBL" id="WWC72116.1"/>
    </source>
</evidence>